<feature type="signal peptide" evidence="2">
    <location>
        <begin position="1"/>
        <end position="23"/>
    </location>
</feature>
<reference evidence="3 4" key="1">
    <citation type="submission" date="2019-06" db="EMBL/GenBank/DDBJ databases">
        <title>Lysobacter alkalisoli sp. nov. isolated from saline-alkali soil.</title>
        <authorList>
            <person name="Sun J.-Q."/>
            <person name="Xu L."/>
        </authorList>
    </citation>
    <scope>NUCLEOTIDE SEQUENCE [LARGE SCALE GENOMIC DNA]</scope>
    <source>
        <strain evidence="3 4">SJ-36</strain>
    </source>
</reference>
<protein>
    <recommendedName>
        <fullName evidence="5">Secreted protein</fullName>
    </recommendedName>
</protein>
<evidence type="ECO:0000313" key="4">
    <source>
        <dbReference type="Proteomes" id="UP000317199"/>
    </source>
</evidence>
<evidence type="ECO:0000256" key="1">
    <source>
        <dbReference type="SAM" id="MobiDB-lite"/>
    </source>
</evidence>
<evidence type="ECO:0000256" key="2">
    <source>
        <dbReference type="SAM" id="SignalP"/>
    </source>
</evidence>
<accession>A0A514BSD4</accession>
<keyword evidence="2" id="KW-0732">Signal</keyword>
<dbReference type="AlphaFoldDB" id="A0A514BSD4"/>
<feature type="region of interest" description="Disordered" evidence="1">
    <location>
        <begin position="106"/>
        <end position="126"/>
    </location>
</feature>
<dbReference type="EMBL" id="CP041242">
    <property type="protein sequence ID" value="QDH70303.1"/>
    <property type="molecule type" value="Genomic_DNA"/>
</dbReference>
<keyword evidence="4" id="KW-1185">Reference proteome</keyword>
<gene>
    <name evidence="3" type="ORF">FKV23_09535</name>
</gene>
<sequence>MVKQKQWFLAVAVILCMGGAAYAADIGNLSGQSCGDATGTWHFVNNQTGGAAAGTLDAMWSSGNVCSVSASSVNKNNQHFYCIASGALLGASTDLPGRLVLSDFSCGTTPPPPPPPCDPKKDPDCK</sequence>
<name>A0A514BSD4_9GAMM</name>
<organism evidence="3 4">
    <name type="scientific">Marilutibacter alkalisoli</name>
    <dbReference type="NCBI Taxonomy" id="2591633"/>
    <lineage>
        <taxon>Bacteria</taxon>
        <taxon>Pseudomonadati</taxon>
        <taxon>Pseudomonadota</taxon>
        <taxon>Gammaproteobacteria</taxon>
        <taxon>Lysobacterales</taxon>
        <taxon>Lysobacteraceae</taxon>
        <taxon>Marilutibacter</taxon>
    </lineage>
</organism>
<feature type="chain" id="PRO_5021741927" description="Secreted protein" evidence="2">
    <location>
        <begin position="24"/>
        <end position="126"/>
    </location>
</feature>
<dbReference type="OrthoDB" id="3784505at2"/>
<proteinExistence type="predicted"/>
<dbReference type="Proteomes" id="UP000317199">
    <property type="component" value="Chromosome"/>
</dbReference>
<evidence type="ECO:0000313" key="3">
    <source>
        <dbReference type="EMBL" id="QDH70303.1"/>
    </source>
</evidence>
<dbReference type="KEGG" id="lyj:FKV23_09535"/>
<evidence type="ECO:0008006" key="5">
    <source>
        <dbReference type="Google" id="ProtNLM"/>
    </source>
</evidence>
<dbReference type="RefSeq" id="WP_141623638.1">
    <property type="nucleotide sequence ID" value="NZ_CP041242.1"/>
</dbReference>